<name>A0A1S4BNN9_TOBAC</name>
<feature type="domain" description="Integrase catalytic" evidence="3">
    <location>
        <begin position="548"/>
        <end position="649"/>
    </location>
</feature>
<feature type="region of interest" description="Disordered" evidence="2">
    <location>
        <begin position="210"/>
        <end position="242"/>
    </location>
</feature>
<dbReference type="GO" id="GO:0003676">
    <property type="term" value="F:nucleic acid binding"/>
    <property type="evidence" value="ECO:0007669"/>
    <property type="project" value="InterPro"/>
</dbReference>
<dbReference type="OrthoDB" id="1306361at2759"/>
<sequence length="649" mass="74271">MAAPPNFEEGQSTYRPPRFNGQYYGWWKTRMHDFIMAEDSELWDVICDGPYVPTKKVGEPAVMVPKTRKEYNDADRKAVEKNFRAKKILVCGIGPDEYNRISACQSAKEIWEALQMAHEGTTQVKQSKIDMLTTEYELFKMKDDKSIQDMHTRFTSIINELHSLGEIIPRNKLVRKVLSVLPSSWESKVNAITEAKDLQTLTMDELTYEMKRKKDSERREPKKEKNPVLKAENNDSSEEDSDMAYLTRRFQKMVRRNGGDSSMLAVKSEANEYDSIFALMAQSDDDEDDDNDEDALTIKLGDAEQTRDDLVVCVVDLKETIENLKNEKEVLTEKIASVEHERDDLMVVVVDLKETTENLSKEKNALVEKVAITEQERDDLLVVIADLDLCAELEKNRQLQAELEKVQNDLEKSLKWTRSSYAITAMYFNNCGNRQRIGFQREKVPYNPHRKNNGHFKENCQARVQSVQKNKVFAEKGTMRGSSQQWIMDSGCSKHMTGNTMDFLSLKALQGGNGNKMQFLSKICTVTNLVTGEVKARTCKLLSSEQVDIEGPSLWLAKFKEHKVCDACAIGNHVKSSFKPKNNFFRTKDETFEVFVAFLKKIQVKMESKVGYIISDHGTEFDNAKFDEFCSENGITHNFSAPRTPQQLA</sequence>
<feature type="compositionally biased region" description="Basic and acidic residues" evidence="2">
    <location>
        <begin position="210"/>
        <end position="227"/>
    </location>
</feature>
<organism evidence="4">
    <name type="scientific">Nicotiana tabacum</name>
    <name type="common">Common tobacco</name>
    <dbReference type="NCBI Taxonomy" id="4097"/>
    <lineage>
        <taxon>Eukaryota</taxon>
        <taxon>Viridiplantae</taxon>
        <taxon>Streptophyta</taxon>
        <taxon>Embryophyta</taxon>
        <taxon>Tracheophyta</taxon>
        <taxon>Spermatophyta</taxon>
        <taxon>Magnoliopsida</taxon>
        <taxon>eudicotyledons</taxon>
        <taxon>Gunneridae</taxon>
        <taxon>Pentapetalae</taxon>
        <taxon>asterids</taxon>
        <taxon>lamiids</taxon>
        <taxon>Solanales</taxon>
        <taxon>Solanaceae</taxon>
        <taxon>Nicotianoideae</taxon>
        <taxon>Nicotianeae</taxon>
        <taxon>Nicotiana</taxon>
    </lineage>
</organism>
<dbReference type="Gene3D" id="3.30.420.10">
    <property type="entry name" value="Ribonuclease H-like superfamily/Ribonuclease H"/>
    <property type="match status" value="1"/>
</dbReference>
<evidence type="ECO:0000256" key="2">
    <source>
        <dbReference type="SAM" id="MobiDB-lite"/>
    </source>
</evidence>
<evidence type="ECO:0000256" key="1">
    <source>
        <dbReference type="SAM" id="Coils"/>
    </source>
</evidence>
<feature type="coiled-coil region" evidence="1">
    <location>
        <begin position="307"/>
        <end position="376"/>
    </location>
</feature>
<dbReference type="PANTHER" id="PTHR34676">
    <property type="entry name" value="DUF4219 DOMAIN-CONTAINING PROTEIN-RELATED"/>
    <property type="match status" value="1"/>
</dbReference>
<keyword evidence="1" id="KW-0175">Coiled coil</keyword>
<protein>
    <recommendedName>
        <fullName evidence="3">Integrase catalytic domain-containing protein</fullName>
    </recommendedName>
</protein>
<evidence type="ECO:0000259" key="3">
    <source>
        <dbReference type="PROSITE" id="PS50994"/>
    </source>
</evidence>
<reference evidence="4" key="1">
    <citation type="submission" date="2025-08" db="UniProtKB">
        <authorList>
            <consortium name="RefSeq"/>
        </authorList>
    </citation>
    <scope>IDENTIFICATION</scope>
</reference>
<dbReference type="SUPFAM" id="SSF53098">
    <property type="entry name" value="Ribonuclease H-like"/>
    <property type="match status" value="1"/>
</dbReference>
<accession>A0A1S4BNN9</accession>
<dbReference type="KEGG" id="nta:107810242"/>
<dbReference type="PROSITE" id="PS50994">
    <property type="entry name" value="INTEGRASE"/>
    <property type="match status" value="1"/>
</dbReference>
<dbReference type="InterPro" id="IPR001584">
    <property type="entry name" value="Integrase_cat-core"/>
</dbReference>
<gene>
    <name evidence="4" type="primary">LOC107810242</name>
</gene>
<dbReference type="PANTHER" id="PTHR34676:SF8">
    <property type="entry name" value="TRANSMEMBRANE PROTEIN"/>
    <property type="match status" value="1"/>
</dbReference>
<dbReference type="GO" id="GO:0015074">
    <property type="term" value="P:DNA integration"/>
    <property type="evidence" value="ECO:0007669"/>
    <property type="project" value="InterPro"/>
</dbReference>
<dbReference type="OMA" id="TISIVTH"/>
<proteinExistence type="predicted"/>
<dbReference type="PaxDb" id="4097-A0A1S4BNN9"/>
<dbReference type="AlphaFoldDB" id="A0A1S4BNN9"/>
<evidence type="ECO:0000313" key="4">
    <source>
        <dbReference type="RefSeq" id="XP_016490487.1"/>
    </source>
</evidence>
<dbReference type="InterPro" id="IPR012337">
    <property type="entry name" value="RNaseH-like_sf"/>
</dbReference>
<dbReference type="RefSeq" id="XP_016490487.1">
    <property type="nucleotide sequence ID" value="XM_016635001.1"/>
</dbReference>
<dbReference type="Pfam" id="PF14223">
    <property type="entry name" value="Retrotran_gag_2"/>
    <property type="match status" value="1"/>
</dbReference>
<dbReference type="InterPro" id="IPR036397">
    <property type="entry name" value="RNaseH_sf"/>
</dbReference>